<organism evidence="2 3">
    <name type="scientific">Crossiella cryophila</name>
    <dbReference type="NCBI Taxonomy" id="43355"/>
    <lineage>
        <taxon>Bacteria</taxon>
        <taxon>Bacillati</taxon>
        <taxon>Actinomycetota</taxon>
        <taxon>Actinomycetes</taxon>
        <taxon>Pseudonocardiales</taxon>
        <taxon>Pseudonocardiaceae</taxon>
        <taxon>Crossiella</taxon>
    </lineage>
</organism>
<comment type="caution">
    <text evidence="2">The sequence shown here is derived from an EMBL/GenBank/DDBJ whole genome shotgun (WGS) entry which is preliminary data.</text>
</comment>
<accession>A0A7W7CFA4</accession>
<reference evidence="2 3" key="1">
    <citation type="submission" date="2020-08" db="EMBL/GenBank/DDBJ databases">
        <title>Sequencing the genomes of 1000 actinobacteria strains.</title>
        <authorList>
            <person name="Klenk H.-P."/>
        </authorList>
    </citation>
    <scope>NUCLEOTIDE SEQUENCE [LARGE SCALE GENOMIC DNA]</scope>
    <source>
        <strain evidence="2 3">DSM 44230</strain>
    </source>
</reference>
<dbReference type="Proteomes" id="UP000533598">
    <property type="component" value="Unassembled WGS sequence"/>
</dbReference>
<dbReference type="RefSeq" id="WP_185005718.1">
    <property type="nucleotide sequence ID" value="NZ_BAAAUI010000019.1"/>
</dbReference>
<name>A0A7W7CFA4_9PSEU</name>
<feature type="region of interest" description="Disordered" evidence="1">
    <location>
        <begin position="30"/>
        <end position="70"/>
    </location>
</feature>
<evidence type="ECO:0000313" key="2">
    <source>
        <dbReference type="EMBL" id="MBB4680040.1"/>
    </source>
</evidence>
<proteinExistence type="predicted"/>
<dbReference type="AlphaFoldDB" id="A0A7W7CFA4"/>
<feature type="compositionally biased region" description="Basic and acidic residues" evidence="1">
    <location>
        <begin position="39"/>
        <end position="70"/>
    </location>
</feature>
<gene>
    <name evidence="2" type="ORF">HNR67_006158</name>
</gene>
<protein>
    <submittedName>
        <fullName evidence="2">Uncharacterized protein</fullName>
    </submittedName>
</protein>
<evidence type="ECO:0000313" key="3">
    <source>
        <dbReference type="Proteomes" id="UP000533598"/>
    </source>
</evidence>
<dbReference type="EMBL" id="JACHMH010000001">
    <property type="protein sequence ID" value="MBB4680040.1"/>
    <property type="molecule type" value="Genomic_DNA"/>
</dbReference>
<sequence length="124" mass="13952">MRRVVLAIVLSLIGVLTPICELHVAEAMVRSASGSHSPDPAKEPQKPAKELPKKENHKEDSPRKNTRETLLRLELRRPRPANEVLVAQRSALLTRPVQAARPAQDPVEHLRDLRTQPALQVFRN</sequence>
<evidence type="ECO:0000256" key="1">
    <source>
        <dbReference type="SAM" id="MobiDB-lite"/>
    </source>
</evidence>
<keyword evidence="3" id="KW-1185">Reference proteome</keyword>